<feature type="domain" description="PKD" evidence="2">
    <location>
        <begin position="679"/>
        <end position="750"/>
    </location>
</feature>
<dbReference type="InterPro" id="IPR011050">
    <property type="entry name" value="Pectin_lyase_fold/virulence"/>
</dbReference>
<dbReference type="EMBL" id="JAHJDP010000019">
    <property type="protein sequence ID" value="MBU2689880.1"/>
    <property type="molecule type" value="Genomic_DNA"/>
</dbReference>
<evidence type="ECO:0000259" key="2">
    <source>
        <dbReference type="PROSITE" id="PS50093"/>
    </source>
</evidence>
<dbReference type="Pfam" id="PF13860">
    <property type="entry name" value="FlgD_ig"/>
    <property type="match status" value="1"/>
</dbReference>
<dbReference type="SMART" id="SM00710">
    <property type="entry name" value="PbH1"/>
    <property type="match status" value="5"/>
</dbReference>
<dbReference type="InterPro" id="IPR025965">
    <property type="entry name" value="FlgD/Vpr_Ig-like"/>
</dbReference>
<keyword evidence="1" id="KW-0732">Signal</keyword>
<feature type="domain" description="PKD" evidence="2">
    <location>
        <begin position="611"/>
        <end position="661"/>
    </location>
</feature>
<organism evidence="3 4">
    <name type="scientific">Eiseniibacteriota bacterium</name>
    <dbReference type="NCBI Taxonomy" id="2212470"/>
    <lineage>
        <taxon>Bacteria</taxon>
        <taxon>Candidatus Eiseniibacteriota</taxon>
    </lineage>
</organism>
<gene>
    <name evidence="3" type="ORF">KJ970_03060</name>
</gene>
<proteinExistence type="predicted"/>
<dbReference type="InterPro" id="IPR007742">
    <property type="entry name" value="NosD_dom"/>
</dbReference>
<dbReference type="Pfam" id="PF18911">
    <property type="entry name" value="PKD_4"/>
    <property type="match status" value="2"/>
</dbReference>
<feature type="signal peptide" evidence="1">
    <location>
        <begin position="1"/>
        <end position="22"/>
    </location>
</feature>
<dbReference type="InterPro" id="IPR022409">
    <property type="entry name" value="PKD/Chitinase_dom"/>
</dbReference>
<dbReference type="Pfam" id="PF00801">
    <property type="entry name" value="PKD"/>
    <property type="match status" value="1"/>
</dbReference>
<feature type="domain" description="PKD" evidence="2">
    <location>
        <begin position="508"/>
        <end position="558"/>
    </location>
</feature>
<dbReference type="NCBIfam" id="TIGR04183">
    <property type="entry name" value="Por_Secre_tail"/>
    <property type="match status" value="1"/>
</dbReference>
<dbReference type="Gene3D" id="2.60.40.10">
    <property type="entry name" value="Immunoglobulins"/>
    <property type="match status" value="4"/>
</dbReference>
<dbReference type="PROSITE" id="PS50093">
    <property type="entry name" value="PKD"/>
    <property type="match status" value="3"/>
</dbReference>
<dbReference type="InterPro" id="IPR013783">
    <property type="entry name" value="Ig-like_fold"/>
</dbReference>
<evidence type="ECO:0000256" key="1">
    <source>
        <dbReference type="SAM" id="SignalP"/>
    </source>
</evidence>
<dbReference type="InterPro" id="IPR000601">
    <property type="entry name" value="PKD_dom"/>
</dbReference>
<dbReference type="SMART" id="SM00089">
    <property type="entry name" value="PKD"/>
    <property type="match status" value="3"/>
</dbReference>
<dbReference type="SUPFAM" id="SSF49299">
    <property type="entry name" value="PKD domain"/>
    <property type="match status" value="3"/>
</dbReference>
<dbReference type="InterPro" id="IPR006626">
    <property type="entry name" value="PbH1"/>
</dbReference>
<reference evidence="3" key="1">
    <citation type="submission" date="2021-05" db="EMBL/GenBank/DDBJ databases">
        <title>Energy efficiency and biological interactions define the core microbiome of deep oligotrophic groundwater.</title>
        <authorList>
            <person name="Mehrshad M."/>
            <person name="Lopez-Fernandez M."/>
            <person name="Bell E."/>
            <person name="Bernier-Latmani R."/>
            <person name="Bertilsson S."/>
            <person name="Dopson M."/>
        </authorList>
    </citation>
    <scope>NUCLEOTIDE SEQUENCE</scope>
    <source>
        <strain evidence="3">Modern_marine.mb.64</strain>
    </source>
</reference>
<dbReference type="Gene3D" id="2.160.20.10">
    <property type="entry name" value="Single-stranded right-handed beta-helix, Pectin lyase-like"/>
    <property type="match status" value="1"/>
</dbReference>
<sequence>MRRIILFAITLSCILSASICLAEDRMVTVDGYCFLEDEASDHSGTRVLFEAVSPSAVTDSAFTADTGYISLGLSEGLYVIHYTHDGYLPHDTSEPVYIAANTTLADVTLQPGTIIEVSGDVFGEWTPDHWFKVIGDIRVPPDSSLVIHPGTLISFMDNYQMTVNGALIAAGTETDSIRFVSGQLGPAPGDWKGIVFTDSTTCSGSLEYCVIENAGSGGGAGDGWALKLESTGSTPILIENCTIRYSENNGIFCGRATAQIIGNHIYECEVGIYCFYSSSVISNNTLGRVHTAIELSDSPSLITGNTIENVVYGISCHGSSAVITGNYIGSFIQMGIYCTGALSAPLIMNNIIESLMYSSATGIICSASSPRIVGNIVRSNSTGILIESATPLIADNVISENNHGINAYSCSPDSIMYNNVWNNGTNYTGDGLPSNIGDICCTNYNNDPCDTYYNISMDPLFDPENEYHLLEGSPCIDAGLPDPATYDADGTIADIGAFPFLQSNPDPPVIDFTGDPTTGASPLAVAFTTSNTGGPIISWLWDFGDGTSSSRANPAHNYIVTEPTQFTVSLLVMGPGGGTDSAVKIDYIAVLPGNAPPVAHFNADPLIGHGDVQFNNQSLGAISTLLWTFGDEESSDEWSPLHHYAMPDTYTVCLEVGGAGGTDEECKIDYIIIVDPETVVAGFTPSDTFGVVPAPIAFTNTSSGTIDTYHWDFGDGDSSSVANPVHTYTAVGDFTVTLIAAGPANSDTASVGIRMLPAEAIITAVDDVPDDQGGQVLVSFNRSGHDTNSPRSEIYAVEAFYNSQWVTLLSGGAYGQEGYIYLVPTFCDSTAADPCLTQFRVIAHMDEGIFISDPMTGYSVDNIAPSVPEGFQITFSPGASILSWNPCPDDDFQYFNIYRGPDADFEPSPENLAHQTIATHWADESPGHTLFYKLTAVDNAGNESGPALASDASGAAGELSINRFALHPCRPNPLNSRTMIIYDVPRSNIVVTLRIYDEQGRIVRHLVDGPIAAGRHTVIWDGRDNQNRKVASGIYFYKLESDGFSQARKLSLLR</sequence>
<dbReference type="SUPFAM" id="SSF51126">
    <property type="entry name" value="Pectin lyase-like"/>
    <property type="match status" value="1"/>
</dbReference>
<dbReference type="InterPro" id="IPR026444">
    <property type="entry name" value="Secre_tail"/>
</dbReference>
<name>A0A948RS65_UNCEI</name>
<feature type="chain" id="PRO_5037462394" evidence="1">
    <location>
        <begin position="23"/>
        <end position="1054"/>
    </location>
</feature>
<dbReference type="AlphaFoldDB" id="A0A948RS65"/>
<dbReference type="Proteomes" id="UP000777784">
    <property type="component" value="Unassembled WGS sequence"/>
</dbReference>
<dbReference type="InterPro" id="IPR012334">
    <property type="entry name" value="Pectin_lyas_fold"/>
</dbReference>
<comment type="caution">
    <text evidence="3">The sequence shown here is derived from an EMBL/GenBank/DDBJ whole genome shotgun (WGS) entry which is preliminary data.</text>
</comment>
<accession>A0A948RS65</accession>
<dbReference type="Pfam" id="PF05048">
    <property type="entry name" value="NosD"/>
    <property type="match status" value="2"/>
</dbReference>
<evidence type="ECO:0000313" key="4">
    <source>
        <dbReference type="Proteomes" id="UP000777784"/>
    </source>
</evidence>
<protein>
    <submittedName>
        <fullName evidence="3">PKD domain-containing protein</fullName>
    </submittedName>
</protein>
<dbReference type="Gene3D" id="2.60.40.4070">
    <property type="match status" value="1"/>
</dbReference>
<dbReference type="CDD" id="cd00146">
    <property type="entry name" value="PKD"/>
    <property type="match status" value="3"/>
</dbReference>
<evidence type="ECO:0000313" key="3">
    <source>
        <dbReference type="EMBL" id="MBU2689880.1"/>
    </source>
</evidence>
<dbReference type="InterPro" id="IPR035986">
    <property type="entry name" value="PKD_dom_sf"/>
</dbReference>